<organism evidence="2 3">
    <name type="scientific">Vibrio algivorus</name>
    <dbReference type="NCBI Taxonomy" id="1667024"/>
    <lineage>
        <taxon>Bacteria</taxon>
        <taxon>Pseudomonadati</taxon>
        <taxon>Pseudomonadota</taxon>
        <taxon>Gammaproteobacteria</taxon>
        <taxon>Vibrionales</taxon>
        <taxon>Vibrionaceae</taxon>
        <taxon>Vibrio</taxon>
    </lineage>
</organism>
<evidence type="ECO:0000313" key="2">
    <source>
        <dbReference type="EMBL" id="GLT13176.1"/>
    </source>
</evidence>
<evidence type="ECO:0000313" key="3">
    <source>
        <dbReference type="Proteomes" id="UP001157156"/>
    </source>
</evidence>
<gene>
    <name evidence="2" type="ORF">GCM10007931_01500</name>
</gene>
<dbReference type="GO" id="GO:0016740">
    <property type="term" value="F:transferase activity"/>
    <property type="evidence" value="ECO:0007669"/>
    <property type="project" value="UniProtKB-KW"/>
</dbReference>
<keyword evidence="3" id="KW-1185">Reference proteome</keyword>
<sequence length="290" mass="33639">MNANCTETLVSVYITTHNRGVKLKRAIDSVLNQTYQNIEIIVSDDGSSDGTKELMEQLVKQYSNLRFIRSDVPKGANHARNLAIKRAKGEFITGLDDDDEFLECRVQRFVESWDDHYAFLCDNFLEISEDGSCSQFYKSDQPKVITLKQLLLENICSNQIFTKLEYLRSIGGFDESLKKYQDWDCWIRLSNKMGNGLRLSNKSYIMYHDQLVRVSNNQSHQIALMALMKSNKSVYLDTFSASFVDYLFKKSDFRFDTIGMLSCRNFHELKFALRKSCILSWIKRKIKGLV</sequence>
<dbReference type="CDD" id="cd00761">
    <property type="entry name" value="Glyco_tranf_GTA_type"/>
    <property type="match status" value="1"/>
</dbReference>
<dbReference type="Pfam" id="PF00535">
    <property type="entry name" value="Glycos_transf_2"/>
    <property type="match status" value="1"/>
</dbReference>
<evidence type="ECO:0000259" key="1">
    <source>
        <dbReference type="Pfam" id="PF00535"/>
    </source>
</evidence>
<proteinExistence type="predicted"/>
<dbReference type="InterPro" id="IPR001173">
    <property type="entry name" value="Glyco_trans_2-like"/>
</dbReference>
<keyword evidence="2" id="KW-0808">Transferase</keyword>
<dbReference type="Proteomes" id="UP001157156">
    <property type="component" value="Unassembled WGS sequence"/>
</dbReference>
<dbReference type="RefSeq" id="WP_089124625.1">
    <property type="nucleotide sequence ID" value="NZ_BSPV01000001.1"/>
</dbReference>
<dbReference type="EMBL" id="BSPV01000001">
    <property type="protein sequence ID" value="GLT13176.1"/>
    <property type="molecule type" value="Genomic_DNA"/>
</dbReference>
<comment type="caution">
    <text evidence="2">The sequence shown here is derived from an EMBL/GenBank/DDBJ whole genome shotgun (WGS) entry which is preliminary data.</text>
</comment>
<dbReference type="SUPFAM" id="SSF53448">
    <property type="entry name" value="Nucleotide-diphospho-sugar transferases"/>
    <property type="match status" value="1"/>
</dbReference>
<dbReference type="InterPro" id="IPR029044">
    <property type="entry name" value="Nucleotide-diphossugar_trans"/>
</dbReference>
<name>A0ABQ6EJM8_9VIBR</name>
<dbReference type="InterPro" id="IPR050834">
    <property type="entry name" value="Glycosyltransf_2"/>
</dbReference>
<protein>
    <submittedName>
        <fullName evidence="2">Glycosyl transferase family 2</fullName>
    </submittedName>
</protein>
<dbReference type="PANTHER" id="PTHR43685:SF11">
    <property type="entry name" value="GLYCOSYLTRANSFERASE TAGX-RELATED"/>
    <property type="match status" value="1"/>
</dbReference>
<feature type="domain" description="Glycosyltransferase 2-like" evidence="1">
    <location>
        <begin position="11"/>
        <end position="130"/>
    </location>
</feature>
<reference evidence="3" key="1">
    <citation type="journal article" date="2019" name="Int. J. Syst. Evol. Microbiol.">
        <title>The Global Catalogue of Microorganisms (GCM) 10K type strain sequencing project: providing services to taxonomists for standard genome sequencing and annotation.</title>
        <authorList>
            <consortium name="The Broad Institute Genomics Platform"/>
            <consortium name="The Broad Institute Genome Sequencing Center for Infectious Disease"/>
            <person name="Wu L."/>
            <person name="Ma J."/>
        </authorList>
    </citation>
    <scope>NUCLEOTIDE SEQUENCE [LARGE SCALE GENOMIC DNA]</scope>
    <source>
        <strain evidence="3">NBRC 111146</strain>
    </source>
</reference>
<dbReference type="PANTHER" id="PTHR43685">
    <property type="entry name" value="GLYCOSYLTRANSFERASE"/>
    <property type="match status" value="1"/>
</dbReference>
<dbReference type="Gene3D" id="3.90.550.10">
    <property type="entry name" value="Spore Coat Polysaccharide Biosynthesis Protein SpsA, Chain A"/>
    <property type="match status" value="1"/>
</dbReference>
<accession>A0ABQ6EJM8</accession>